<dbReference type="Proteomes" id="UP000050360">
    <property type="component" value="Unassembled WGS sequence"/>
</dbReference>
<dbReference type="EMBL" id="LKCM01000167">
    <property type="protein sequence ID" value="KPQ43260.1"/>
    <property type="molecule type" value="Genomic_DNA"/>
</dbReference>
<reference evidence="1 2" key="1">
    <citation type="submission" date="2015-09" db="EMBL/GenBank/DDBJ databases">
        <title>A metagenomics-based metabolic model of nitrate-dependent anaerobic oxidation of methane by Methanoperedens-like archaea.</title>
        <authorList>
            <person name="Arshad A."/>
            <person name="Speth D.R."/>
            <person name="De Graaf R.M."/>
            <person name="Op Den Camp H.J."/>
            <person name="Jetten M.S."/>
            <person name="Welte C.U."/>
        </authorList>
    </citation>
    <scope>NUCLEOTIDE SEQUENCE [LARGE SCALE GENOMIC DNA]</scope>
</reference>
<proteinExistence type="predicted"/>
<sequence>MVIFIIYRKTLTIAKTFVIMSPILFLLLTNGAGATPVKEWSRTYGGELWDEANSVVEIPGEGYIITGSRNIQTTSVNMTDSYDALLIKTAPDGNEQWNRTYAGKKGMKVSIARDGGYIIRGFNDWDFWLMKTDLLGREEWNRTLRIDNNFMRVAIEETSDGGSILAGGNIILLSESMTISHLWFTKINISGDQEWNATSKRPQGDMATSVYQTLDGGYVLAGYSGSGNNDIDVLIMKTDAKGIEQWNMTFGKAGEPEGAYSVAQTEDGGYILGGFKLSRRLMGNDYDAWVIKTDAGGNEQWNRIFGG</sequence>
<gene>
    <name evidence="1" type="ORF">MPEBLZ_02218</name>
</gene>
<organism evidence="1 2">
    <name type="scientific">Candidatus Methanoperedens nitratireducens</name>
    <dbReference type="NCBI Taxonomy" id="1392998"/>
    <lineage>
        <taxon>Archaea</taxon>
        <taxon>Methanobacteriati</taxon>
        <taxon>Methanobacteriota</taxon>
        <taxon>Stenosarchaea group</taxon>
        <taxon>Methanomicrobia</taxon>
        <taxon>Methanosarcinales</taxon>
        <taxon>ANME-2 cluster</taxon>
        <taxon>Candidatus Methanoperedentaceae</taxon>
        <taxon>Candidatus Methanoperedens</taxon>
    </lineage>
</organism>
<evidence type="ECO:0000313" key="2">
    <source>
        <dbReference type="Proteomes" id="UP000050360"/>
    </source>
</evidence>
<evidence type="ECO:0000313" key="1">
    <source>
        <dbReference type="EMBL" id="KPQ43260.1"/>
    </source>
</evidence>
<dbReference type="PANTHER" id="PTHR42754">
    <property type="entry name" value="ENDOGLUCANASE"/>
    <property type="match status" value="1"/>
</dbReference>
<name>A0A0P8A540_9EURY</name>
<accession>A0A0P8A540</accession>
<protein>
    <submittedName>
        <fullName evidence="1">Uncharacterized protein</fullName>
    </submittedName>
</protein>
<comment type="caution">
    <text evidence="1">The sequence shown here is derived from an EMBL/GenBank/DDBJ whole genome shotgun (WGS) entry which is preliminary data.</text>
</comment>
<dbReference type="PANTHER" id="PTHR42754:SF1">
    <property type="entry name" value="LIPOPROTEIN"/>
    <property type="match status" value="1"/>
</dbReference>
<dbReference type="AlphaFoldDB" id="A0A0P8A540"/>
<feature type="non-terminal residue" evidence="1">
    <location>
        <position position="307"/>
    </location>
</feature>